<dbReference type="PANTHER" id="PTHR10509">
    <property type="entry name" value="O-METHYLTRANSFERASE-RELATED"/>
    <property type="match status" value="1"/>
</dbReference>
<organism evidence="4 5">
    <name type="scientific">Amycolatopsis pithecellobii</name>
    <dbReference type="NCBI Taxonomy" id="664692"/>
    <lineage>
        <taxon>Bacteria</taxon>
        <taxon>Bacillati</taxon>
        <taxon>Actinomycetota</taxon>
        <taxon>Actinomycetes</taxon>
        <taxon>Pseudonocardiales</taxon>
        <taxon>Pseudonocardiaceae</taxon>
        <taxon>Amycolatopsis</taxon>
    </lineage>
</organism>
<dbReference type="EMBL" id="WMBA01000019">
    <property type="protein sequence ID" value="MTD55219.1"/>
    <property type="molecule type" value="Genomic_DNA"/>
</dbReference>
<dbReference type="RefSeq" id="WP_312867930.1">
    <property type="nucleotide sequence ID" value="NZ_WMBA01000019.1"/>
</dbReference>
<evidence type="ECO:0000313" key="4">
    <source>
        <dbReference type="EMBL" id="MTD55219.1"/>
    </source>
</evidence>
<dbReference type="CDD" id="cd02440">
    <property type="entry name" value="AdoMet_MTases"/>
    <property type="match status" value="1"/>
</dbReference>
<dbReference type="PROSITE" id="PS51682">
    <property type="entry name" value="SAM_OMT_I"/>
    <property type="match status" value="1"/>
</dbReference>
<dbReference type="PANTHER" id="PTHR10509:SF14">
    <property type="entry name" value="CAFFEOYL-COA O-METHYLTRANSFERASE 3-RELATED"/>
    <property type="match status" value="1"/>
</dbReference>
<evidence type="ECO:0000313" key="5">
    <source>
        <dbReference type="Proteomes" id="UP000440096"/>
    </source>
</evidence>
<dbReference type="Pfam" id="PF01596">
    <property type="entry name" value="Methyltransf_3"/>
    <property type="match status" value="1"/>
</dbReference>
<evidence type="ECO:0000256" key="3">
    <source>
        <dbReference type="ARBA" id="ARBA00022691"/>
    </source>
</evidence>
<dbReference type="GO" id="GO:0032259">
    <property type="term" value="P:methylation"/>
    <property type="evidence" value="ECO:0007669"/>
    <property type="project" value="UniProtKB-KW"/>
</dbReference>
<dbReference type="Proteomes" id="UP000440096">
    <property type="component" value="Unassembled WGS sequence"/>
</dbReference>
<keyword evidence="2 4" id="KW-0808">Transferase</keyword>
<evidence type="ECO:0000256" key="1">
    <source>
        <dbReference type="ARBA" id="ARBA00022603"/>
    </source>
</evidence>
<comment type="caution">
    <text evidence="4">The sequence shown here is derived from an EMBL/GenBank/DDBJ whole genome shotgun (WGS) entry which is preliminary data.</text>
</comment>
<dbReference type="InterPro" id="IPR050362">
    <property type="entry name" value="Cation-dep_OMT"/>
</dbReference>
<name>A0A6N7Z2P1_9PSEU</name>
<gene>
    <name evidence="4" type="ORF">GKO32_14700</name>
</gene>
<dbReference type="AlphaFoldDB" id="A0A6N7Z2P1"/>
<proteinExistence type="predicted"/>
<sequence>MTTSTDDLPKGVALTPEISRYITEQLPPLSATQRWLIERTRALGGISEMQIPPVQGALLTMLTQIVQAKTVVEVGTFTGYSTLAFASGLVPGGRVITCDRSAEWTAIAAEAWEAAGVADRIQVELGPAAETLGRLPEEPFIDLAFVDADKTGYLEYWELLVPRLRPGGLLLADNVLYAGEAASPDAEGNAKAIREFNAHVLADDRTESLLLPIADGLTIARKKP</sequence>
<evidence type="ECO:0000256" key="2">
    <source>
        <dbReference type="ARBA" id="ARBA00022679"/>
    </source>
</evidence>
<keyword evidence="3" id="KW-0949">S-adenosyl-L-methionine</keyword>
<accession>A0A6N7Z2P1</accession>
<protein>
    <submittedName>
        <fullName evidence="4">O-methyltransferase</fullName>
    </submittedName>
</protein>
<reference evidence="4 5" key="1">
    <citation type="submission" date="2019-11" db="EMBL/GenBank/DDBJ databases">
        <title>Draft genome of Amycolatopsis RM579.</title>
        <authorList>
            <person name="Duangmal K."/>
            <person name="Mingma R."/>
        </authorList>
    </citation>
    <scope>NUCLEOTIDE SEQUENCE [LARGE SCALE GENOMIC DNA]</scope>
    <source>
        <strain evidence="4 5">RM579</strain>
    </source>
</reference>
<dbReference type="GO" id="GO:0008171">
    <property type="term" value="F:O-methyltransferase activity"/>
    <property type="evidence" value="ECO:0007669"/>
    <property type="project" value="InterPro"/>
</dbReference>
<dbReference type="InterPro" id="IPR029063">
    <property type="entry name" value="SAM-dependent_MTases_sf"/>
</dbReference>
<keyword evidence="5" id="KW-1185">Reference proteome</keyword>
<dbReference type="Gene3D" id="3.40.50.150">
    <property type="entry name" value="Vaccinia Virus protein VP39"/>
    <property type="match status" value="1"/>
</dbReference>
<dbReference type="InterPro" id="IPR002935">
    <property type="entry name" value="SAM_O-MeTrfase"/>
</dbReference>
<keyword evidence="1 4" id="KW-0489">Methyltransferase</keyword>
<dbReference type="SUPFAM" id="SSF53335">
    <property type="entry name" value="S-adenosyl-L-methionine-dependent methyltransferases"/>
    <property type="match status" value="1"/>
</dbReference>
<dbReference type="GO" id="GO:0008757">
    <property type="term" value="F:S-adenosylmethionine-dependent methyltransferase activity"/>
    <property type="evidence" value="ECO:0007669"/>
    <property type="project" value="TreeGrafter"/>
</dbReference>